<dbReference type="Gene3D" id="1.10.287.950">
    <property type="entry name" value="Methyl-accepting chemotaxis protein"/>
    <property type="match status" value="1"/>
</dbReference>
<keyword evidence="5 11" id="KW-0812">Transmembrane</keyword>
<evidence type="ECO:0000259" key="13">
    <source>
        <dbReference type="PROSITE" id="PS50885"/>
    </source>
</evidence>
<dbReference type="SMART" id="SM00304">
    <property type="entry name" value="HAMP"/>
    <property type="match status" value="1"/>
</dbReference>
<evidence type="ECO:0000256" key="3">
    <source>
        <dbReference type="ARBA" id="ARBA00022475"/>
    </source>
</evidence>
<dbReference type="CDD" id="cd06225">
    <property type="entry name" value="HAMP"/>
    <property type="match status" value="1"/>
</dbReference>
<feature type="domain" description="HAMP" evidence="13">
    <location>
        <begin position="295"/>
        <end position="349"/>
    </location>
</feature>
<sequence>MKVSYRVALLSTTVVIGVLSALSWFQYQSVKQEELISSQRNTLETTAAMGEQITNWLNGKLALIDMMAETINADFSPQTIQTTFDLPILKDEFILIFGGLDTDGKRITNDPSWNPENWDARKRPWYPFAKKNSSAMLTDPYPDAGTKEILISAVANLYDNGESKGAFGGDLSLKTVSEALNTLNFNNAGYAFLLSADGTIISHPNGELNGLKLGELFKGTLPVLDDTFQEVEVDAGTAFTAFQPLEGLQGSDWLIGVVLDKSIVMAHSDNFGFTAAATTAGCAILIGLLLSLLISRQLRPLDNLRQSLEEINSGDGDLTKRLTIKSNDEFGGVSNEFNGFIKYLQALVTNIKTTSDEVSNNVSLTVSTAKNAAQGADHQLNEINLVSNAIQEMTEISNDVAERARHAAEAVAESSEATNKGGHSVEQTKASIDVLMGEMETAVSKVNELANYSANIESILTVITDIAEQTNLLALNAAIEAARAGEMGRGFAVVADEVRALASRTQTSTEEIKNMISQLQAGVGEAESVIIQSRNTASSTQEEVLGANEALTHIHNHIYRINDLITEISNSSFRQRDTAADIQQNTDNIRGISETLSLQAKEQESLCIAISDLAGQQESELNKFKV</sequence>
<evidence type="ECO:0000256" key="5">
    <source>
        <dbReference type="ARBA" id="ARBA00022692"/>
    </source>
</evidence>
<dbReference type="SMART" id="SM00283">
    <property type="entry name" value="MA"/>
    <property type="match status" value="1"/>
</dbReference>
<keyword evidence="15" id="KW-1185">Reference proteome</keyword>
<dbReference type="EMBL" id="FIZX01000001">
    <property type="protein sequence ID" value="CZF78826.1"/>
    <property type="molecule type" value="Genomic_DNA"/>
</dbReference>
<evidence type="ECO:0000256" key="8">
    <source>
        <dbReference type="ARBA" id="ARBA00023224"/>
    </source>
</evidence>
<evidence type="ECO:0000256" key="2">
    <source>
        <dbReference type="ARBA" id="ARBA00004651"/>
    </source>
</evidence>
<dbReference type="PANTHER" id="PTHR32089:SF117">
    <property type="entry name" value="METHYL ACCEPTING SENSORY TRANSDUCER WITH CACHE_1 SMALL MOLECULE BINDING DOMAIN"/>
    <property type="match status" value="1"/>
</dbReference>
<proteinExistence type="inferred from homology"/>
<evidence type="ECO:0000256" key="10">
    <source>
        <dbReference type="PROSITE-ProRule" id="PRU00284"/>
    </source>
</evidence>
<evidence type="ECO:0000256" key="9">
    <source>
        <dbReference type="ARBA" id="ARBA00029447"/>
    </source>
</evidence>
<comment type="subcellular location">
    <subcellularLocation>
        <location evidence="1">Cell inner membrane</location>
    </subcellularLocation>
    <subcellularLocation>
        <location evidence="2">Cell membrane</location>
        <topology evidence="2">Multi-pass membrane protein</topology>
    </subcellularLocation>
</comment>
<evidence type="ECO:0000256" key="7">
    <source>
        <dbReference type="ARBA" id="ARBA00023136"/>
    </source>
</evidence>
<evidence type="ECO:0000256" key="11">
    <source>
        <dbReference type="SAM" id="Phobius"/>
    </source>
</evidence>
<evidence type="ECO:0000259" key="12">
    <source>
        <dbReference type="PROSITE" id="PS50111"/>
    </source>
</evidence>
<dbReference type="GO" id="GO:0006935">
    <property type="term" value="P:chemotaxis"/>
    <property type="evidence" value="ECO:0007669"/>
    <property type="project" value="UniProtKB-KW"/>
</dbReference>
<dbReference type="InterPro" id="IPR004089">
    <property type="entry name" value="MCPsignal_dom"/>
</dbReference>
<dbReference type="PROSITE" id="PS50885">
    <property type="entry name" value="HAMP"/>
    <property type="match status" value="1"/>
</dbReference>
<dbReference type="InterPro" id="IPR029151">
    <property type="entry name" value="Sensor-like_sf"/>
</dbReference>
<keyword evidence="8 10" id="KW-0807">Transducer</keyword>
<feature type="transmembrane region" description="Helical" evidence="11">
    <location>
        <begin position="271"/>
        <end position="295"/>
    </location>
</feature>
<evidence type="ECO:0000256" key="6">
    <source>
        <dbReference type="ARBA" id="ARBA00022989"/>
    </source>
</evidence>
<keyword evidence="4" id="KW-0145">Chemotaxis</keyword>
<name>A0A128EXU4_9GAMM</name>
<reference evidence="15" key="1">
    <citation type="submission" date="2016-02" db="EMBL/GenBank/DDBJ databases">
        <authorList>
            <person name="Rodrigo-Torres Lidia"/>
            <person name="Arahal R.David."/>
        </authorList>
    </citation>
    <scope>NUCLEOTIDE SEQUENCE [LARGE SCALE GENOMIC DNA]</scope>
    <source>
        <strain evidence="15">CECT 9029</strain>
    </source>
</reference>
<dbReference type="Gene3D" id="3.30.450.20">
    <property type="entry name" value="PAS domain"/>
    <property type="match status" value="2"/>
</dbReference>
<dbReference type="OrthoDB" id="2489132at2"/>
<keyword evidence="6 11" id="KW-1133">Transmembrane helix</keyword>
<dbReference type="STRING" id="1796497.GCE9029_01078"/>
<dbReference type="RefSeq" id="WP_082804281.1">
    <property type="nucleotide sequence ID" value="NZ_FIZX01000001.1"/>
</dbReference>
<evidence type="ECO:0000256" key="4">
    <source>
        <dbReference type="ARBA" id="ARBA00022500"/>
    </source>
</evidence>
<dbReference type="Pfam" id="PF00015">
    <property type="entry name" value="MCPsignal"/>
    <property type="match status" value="1"/>
</dbReference>
<dbReference type="SUPFAM" id="SSF103190">
    <property type="entry name" value="Sensory domain-like"/>
    <property type="match status" value="1"/>
</dbReference>
<evidence type="ECO:0000256" key="1">
    <source>
        <dbReference type="ARBA" id="ARBA00004533"/>
    </source>
</evidence>
<dbReference type="Pfam" id="PF00672">
    <property type="entry name" value="HAMP"/>
    <property type="match status" value="1"/>
</dbReference>
<accession>A0A128EXU4</accession>
<dbReference type="CDD" id="cd11386">
    <property type="entry name" value="MCP_signal"/>
    <property type="match status" value="1"/>
</dbReference>
<evidence type="ECO:0000313" key="14">
    <source>
        <dbReference type="EMBL" id="CZF78826.1"/>
    </source>
</evidence>
<dbReference type="GO" id="GO:0005886">
    <property type="term" value="C:plasma membrane"/>
    <property type="evidence" value="ECO:0007669"/>
    <property type="project" value="UniProtKB-SubCell"/>
</dbReference>
<dbReference type="PANTHER" id="PTHR32089">
    <property type="entry name" value="METHYL-ACCEPTING CHEMOTAXIS PROTEIN MCPB"/>
    <property type="match status" value="1"/>
</dbReference>
<protein>
    <submittedName>
        <fullName evidence="14">Methyl-accepting chemotaxis protein PctB</fullName>
    </submittedName>
</protein>
<evidence type="ECO:0000313" key="15">
    <source>
        <dbReference type="Proteomes" id="UP000071641"/>
    </source>
</evidence>
<keyword evidence="7 11" id="KW-0472">Membrane</keyword>
<feature type="domain" description="Methyl-accepting transducer" evidence="12">
    <location>
        <begin position="354"/>
        <end position="590"/>
    </location>
</feature>
<dbReference type="CDD" id="cd12912">
    <property type="entry name" value="PDC2_MCP_like"/>
    <property type="match status" value="1"/>
</dbReference>
<gene>
    <name evidence="14" type="primary">pctB_3</name>
    <name evidence="14" type="ORF">GCE9029_01078</name>
</gene>
<dbReference type="AlphaFoldDB" id="A0A128EXU4"/>
<dbReference type="InterPro" id="IPR033479">
    <property type="entry name" value="dCache_1"/>
</dbReference>
<organism evidence="14 15">
    <name type="scientific">Grimontia celer</name>
    <dbReference type="NCBI Taxonomy" id="1796497"/>
    <lineage>
        <taxon>Bacteria</taxon>
        <taxon>Pseudomonadati</taxon>
        <taxon>Pseudomonadota</taxon>
        <taxon>Gammaproteobacteria</taxon>
        <taxon>Vibrionales</taxon>
        <taxon>Vibrionaceae</taxon>
        <taxon>Grimontia</taxon>
    </lineage>
</organism>
<keyword evidence="3" id="KW-1003">Cell membrane</keyword>
<dbReference type="CDD" id="cd12913">
    <property type="entry name" value="PDC1_MCP_like"/>
    <property type="match status" value="1"/>
</dbReference>
<dbReference type="Proteomes" id="UP000071641">
    <property type="component" value="Unassembled WGS sequence"/>
</dbReference>
<dbReference type="InterPro" id="IPR003660">
    <property type="entry name" value="HAMP_dom"/>
</dbReference>
<feature type="transmembrane region" description="Helical" evidence="11">
    <location>
        <begin position="7"/>
        <end position="27"/>
    </location>
</feature>
<dbReference type="GO" id="GO:0007165">
    <property type="term" value="P:signal transduction"/>
    <property type="evidence" value="ECO:0007669"/>
    <property type="project" value="UniProtKB-KW"/>
</dbReference>
<dbReference type="Pfam" id="PF02743">
    <property type="entry name" value="dCache_1"/>
    <property type="match status" value="1"/>
</dbReference>
<comment type="similarity">
    <text evidence="9">Belongs to the methyl-accepting chemotaxis (MCP) protein family.</text>
</comment>
<dbReference type="SUPFAM" id="SSF58104">
    <property type="entry name" value="Methyl-accepting chemotaxis protein (MCP) signaling domain"/>
    <property type="match status" value="1"/>
</dbReference>
<dbReference type="PROSITE" id="PS50111">
    <property type="entry name" value="CHEMOTAXIS_TRANSDUC_2"/>
    <property type="match status" value="1"/>
</dbReference>
<dbReference type="FunFam" id="1.10.287.950:FF:000001">
    <property type="entry name" value="Methyl-accepting chemotaxis sensory transducer"/>
    <property type="match status" value="1"/>
</dbReference>